<gene>
    <name evidence="8" type="ORF">FB459_0093</name>
</gene>
<dbReference type="InterPro" id="IPR000792">
    <property type="entry name" value="Tscrpt_reg_LuxR_C"/>
</dbReference>
<dbReference type="PROSITE" id="PS50043">
    <property type="entry name" value="HTH_LUXR_2"/>
    <property type="match status" value="1"/>
</dbReference>
<dbReference type="EMBL" id="VFMO01000001">
    <property type="protein sequence ID" value="TQJ12731.1"/>
    <property type="molecule type" value="Genomic_DNA"/>
</dbReference>
<dbReference type="CDD" id="cd17535">
    <property type="entry name" value="REC_NarL-like"/>
    <property type="match status" value="1"/>
</dbReference>
<keyword evidence="1 5" id="KW-0597">Phosphoprotein</keyword>
<evidence type="ECO:0000256" key="3">
    <source>
        <dbReference type="ARBA" id="ARBA00023125"/>
    </source>
</evidence>
<dbReference type="Pfam" id="PF00072">
    <property type="entry name" value="Response_reg"/>
    <property type="match status" value="1"/>
</dbReference>
<evidence type="ECO:0000313" key="9">
    <source>
        <dbReference type="Proteomes" id="UP000320806"/>
    </source>
</evidence>
<name>A0A542EBP1_9MICO</name>
<dbReference type="RefSeq" id="WP_129625470.1">
    <property type="nucleotide sequence ID" value="NZ_BAABCI010000004.1"/>
</dbReference>
<keyword evidence="9" id="KW-1185">Reference proteome</keyword>
<evidence type="ECO:0000259" key="7">
    <source>
        <dbReference type="PROSITE" id="PS50110"/>
    </source>
</evidence>
<feature type="domain" description="Response regulatory" evidence="7">
    <location>
        <begin position="3"/>
        <end position="119"/>
    </location>
</feature>
<dbReference type="InterPro" id="IPR039420">
    <property type="entry name" value="WalR-like"/>
</dbReference>
<dbReference type="PANTHER" id="PTHR43214:SF24">
    <property type="entry name" value="TRANSCRIPTIONAL REGULATORY PROTEIN NARL-RELATED"/>
    <property type="match status" value="1"/>
</dbReference>
<dbReference type="PANTHER" id="PTHR43214">
    <property type="entry name" value="TWO-COMPONENT RESPONSE REGULATOR"/>
    <property type="match status" value="1"/>
</dbReference>
<dbReference type="PROSITE" id="PS00622">
    <property type="entry name" value="HTH_LUXR_1"/>
    <property type="match status" value="1"/>
</dbReference>
<evidence type="ECO:0000313" key="8">
    <source>
        <dbReference type="EMBL" id="TQJ12731.1"/>
    </source>
</evidence>
<dbReference type="InterPro" id="IPR058245">
    <property type="entry name" value="NreC/VraR/RcsB-like_REC"/>
</dbReference>
<dbReference type="Gene3D" id="3.40.50.2300">
    <property type="match status" value="1"/>
</dbReference>
<dbReference type="PROSITE" id="PS50110">
    <property type="entry name" value="RESPONSE_REGULATORY"/>
    <property type="match status" value="1"/>
</dbReference>
<dbReference type="GO" id="GO:0003677">
    <property type="term" value="F:DNA binding"/>
    <property type="evidence" value="ECO:0007669"/>
    <property type="project" value="UniProtKB-KW"/>
</dbReference>
<dbReference type="Proteomes" id="UP000320806">
    <property type="component" value="Unassembled WGS sequence"/>
</dbReference>
<organism evidence="8 9">
    <name type="scientific">Yimella lutea</name>
    <dbReference type="NCBI Taxonomy" id="587872"/>
    <lineage>
        <taxon>Bacteria</taxon>
        <taxon>Bacillati</taxon>
        <taxon>Actinomycetota</taxon>
        <taxon>Actinomycetes</taxon>
        <taxon>Micrococcales</taxon>
        <taxon>Dermacoccaceae</taxon>
        <taxon>Yimella</taxon>
    </lineage>
</organism>
<dbReference type="Pfam" id="PF00196">
    <property type="entry name" value="GerE"/>
    <property type="match status" value="1"/>
</dbReference>
<dbReference type="SMART" id="SM00421">
    <property type="entry name" value="HTH_LUXR"/>
    <property type="match status" value="1"/>
</dbReference>
<dbReference type="GO" id="GO:0000160">
    <property type="term" value="P:phosphorelay signal transduction system"/>
    <property type="evidence" value="ECO:0007669"/>
    <property type="project" value="InterPro"/>
</dbReference>
<dbReference type="InterPro" id="IPR001789">
    <property type="entry name" value="Sig_transdc_resp-reg_receiver"/>
</dbReference>
<evidence type="ECO:0000256" key="1">
    <source>
        <dbReference type="ARBA" id="ARBA00022553"/>
    </source>
</evidence>
<dbReference type="GO" id="GO:0006355">
    <property type="term" value="P:regulation of DNA-templated transcription"/>
    <property type="evidence" value="ECO:0007669"/>
    <property type="project" value="InterPro"/>
</dbReference>
<keyword evidence="3" id="KW-0238">DNA-binding</keyword>
<dbReference type="OrthoDB" id="9808843at2"/>
<dbReference type="CDD" id="cd06170">
    <property type="entry name" value="LuxR_C_like"/>
    <property type="match status" value="1"/>
</dbReference>
<reference evidence="8 9" key="1">
    <citation type="submission" date="2019-06" db="EMBL/GenBank/DDBJ databases">
        <title>Sequencing the genomes of 1000 actinobacteria strains.</title>
        <authorList>
            <person name="Klenk H.-P."/>
        </authorList>
    </citation>
    <scope>NUCLEOTIDE SEQUENCE [LARGE SCALE GENOMIC DNA]</scope>
    <source>
        <strain evidence="8 9">DSM 19828</strain>
    </source>
</reference>
<evidence type="ECO:0000256" key="2">
    <source>
        <dbReference type="ARBA" id="ARBA00023015"/>
    </source>
</evidence>
<dbReference type="AlphaFoldDB" id="A0A542EBP1"/>
<sequence length="205" mass="21952">MTRVLITDDHPVVRAGLRMLLEAAGIEVVTEAASGTEAIELTRMHQPELVLMDLQLGPGMDGVAATAALRELPDPPHVLIVTTYDTDADILRAVEAGAVGYLLKDAPPDELIRAVRKAAHGETALAPVVADRLLASLRNPVQRLSARELEVLTLVADGASNREVARKIFVSEATVKSHLVHIFDKLGVDSRTAAVGRARDLGLLR</sequence>
<keyword evidence="4" id="KW-0804">Transcription</keyword>
<dbReference type="InterPro" id="IPR011006">
    <property type="entry name" value="CheY-like_superfamily"/>
</dbReference>
<accession>A0A542EBP1</accession>
<dbReference type="PRINTS" id="PR00038">
    <property type="entry name" value="HTHLUXR"/>
</dbReference>
<keyword evidence="2" id="KW-0805">Transcription regulation</keyword>
<dbReference type="SUPFAM" id="SSF52172">
    <property type="entry name" value="CheY-like"/>
    <property type="match status" value="1"/>
</dbReference>
<dbReference type="SMART" id="SM00448">
    <property type="entry name" value="REC"/>
    <property type="match status" value="1"/>
</dbReference>
<comment type="caution">
    <text evidence="8">The sequence shown here is derived from an EMBL/GenBank/DDBJ whole genome shotgun (WGS) entry which is preliminary data.</text>
</comment>
<proteinExistence type="predicted"/>
<feature type="domain" description="HTH luxR-type" evidence="6">
    <location>
        <begin position="137"/>
        <end position="202"/>
    </location>
</feature>
<evidence type="ECO:0000259" key="6">
    <source>
        <dbReference type="PROSITE" id="PS50043"/>
    </source>
</evidence>
<evidence type="ECO:0000256" key="5">
    <source>
        <dbReference type="PROSITE-ProRule" id="PRU00169"/>
    </source>
</evidence>
<evidence type="ECO:0000256" key="4">
    <source>
        <dbReference type="ARBA" id="ARBA00023163"/>
    </source>
</evidence>
<feature type="modified residue" description="4-aspartylphosphate" evidence="5">
    <location>
        <position position="53"/>
    </location>
</feature>
<protein>
    <submittedName>
        <fullName evidence="8">LuxR family two component transcriptional regulator</fullName>
    </submittedName>
</protein>